<evidence type="ECO:0000313" key="1">
    <source>
        <dbReference type="EMBL" id="PWK59961.1"/>
    </source>
</evidence>
<evidence type="ECO:0000313" key="2">
    <source>
        <dbReference type="Proteomes" id="UP000245708"/>
    </source>
</evidence>
<dbReference type="EMBL" id="QGGW01000006">
    <property type="protein sequence ID" value="PWK59961.1"/>
    <property type="molecule type" value="Genomic_DNA"/>
</dbReference>
<dbReference type="AlphaFoldDB" id="A0A316GIF5"/>
<protein>
    <submittedName>
        <fullName evidence="1">Uncharacterized protein</fullName>
    </submittedName>
</protein>
<keyword evidence="2" id="KW-1185">Reference proteome</keyword>
<organism evidence="1 2">
    <name type="scientific">Roseicyclus mahoneyensis</name>
    <dbReference type="NCBI Taxonomy" id="164332"/>
    <lineage>
        <taxon>Bacteria</taxon>
        <taxon>Pseudomonadati</taxon>
        <taxon>Pseudomonadota</taxon>
        <taxon>Alphaproteobacteria</taxon>
        <taxon>Rhodobacterales</taxon>
        <taxon>Roseobacteraceae</taxon>
        <taxon>Roseicyclus</taxon>
    </lineage>
</organism>
<name>A0A316GIF5_9RHOB</name>
<dbReference type="Proteomes" id="UP000245708">
    <property type="component" value="Unassembled WGS sequence"/>
</dbReference>
<reference evidence="1 2" key="1">
    <citation type="submission" date="2018-05" db="EMBL/GenBank/DDBJ databases">
        <title>Genomic Encyclopedia of Type Strains, Phase IV (KMG-IV): sequencing the most valuable type-strain genomes for metagenomic binning, comparative biology and taxonomic classification.</title>
        <authorList>
            <person name="Goeker M."/>
        </authorList>
    </citation>
    <scope>NUCLEOTIDE SEQUENCE [LARGE SCALE GENOMIC DNA]</scope>
    <source>
        <strain evidence="1 2">DSM 16097</strain>
    </source>
</reference>
<accession>A0A316GIF5</accession>
<sequence length="116" mass="12941">MSSFLPQSVRDELAAAQKQARRRRATRLVHVGDEAYPILEMTDRGFSVDAEDAPHLRGLIDIYDGPRHLYQALIVASEQAGDLMRYEFKRNTAATTRAPVDFETTVEIPVGLLPSA</sequence>
<comment type="caution">
    <text evidence="1">The sequence shown here is derived from an EMBL/GenBank/DDBJ whole genome shotgun (WGS) entry which is preliminary data.</text>
</comment>
<gene>
    <name evidence="1" type="ORF">C7455_106249</name>
</gene>
<dbReference type="OrthoDB" id="7658488at2"/>
<dbReference type="RefSeq" id="WP_109669114.1">
    <property type="nucleotide sequence ID" value="NZ_QGGW01000006.1"/>
</dbReference>
<proteinExistence type="predicted"/>